<dbReference type="Proteomes" id="UP000012073">
    <property type="component" value="Unassembled WGS sequence"/>
</dbReference>
<dbReference type="Gene3D" id="3.90.226.10">
    <property type="entry name" value="2-enoyl-CoA Hydratase, Chain A, domain 1"/>
    <property type="match status" value="3"/>
</dbReference>
<dbReference type="Pfam" id="PF01343">
    <property type="entry name" value="Peptidase_S49"/>
    <property type="match status" value="2"/>
</dbReference>
<dbReference type="STRING" id="2769.R7QN19"/>
<dbReference type="GO" id="GO:0008236">
    <property type="term" value="F:serine-type peptidase activity"/>
    <property type="evidence" value="ECO:0007669"/>
    <property type="project" value="UniProtKB-KW"/>
</dbReference>
<dbReference type="AlphaFoldDB" id="R7QN19"/>
<dbReference type="InterPro" id="IPR047272">
    <property type="entry name" value="S49_SppA_C"/>
</dbReference>
<evidence type="ECO:0000313" key="7">
    <source>
        <dbReference type="Proteomes" id="UP000012073"/>
    </source>
</evidence>
<dbReference type="SUPFAM" id="SSF52096">
    <property type="entry name" value="ClpP/crotonase"/>
    <property type="match status" value="2"/>
</dbReference>
<evidence type="ECO:0000256" key="1">
    <source>
        <dbReference type="ARBA" id="ARBA00008683"/>
    </source>
</evidence>
<feature type="domain" description="Peptidase S49" evidence="5">
    <location>
        <begin position="159"/>
        <end position="287"/>
    </location>
</feature>
<dbReference type="KEGG" id="ccp:CHC_T00000488001"/>
<accession>R7QN19</accession>
<comment type="similarity">
    <text evidence="1">Belongs to the peptidase S49 family.</text>
</comment>
<sequence length="1004" mass="111329">MSTSVAGRLTGRIAQFFRSRRVRTVIFIVGAYKVYTTARTYNVLYKVFNHHHHLPGQTILDLDLDKIEIVSHDSFNPLGSNEEIRLQKLITTIESAKADPRVTGLVVRGLGGLSSVGLAEICELRNVIQDFSKGWGGKQTMLHVPEGLGGVSNGTVPLYFASGFDSVHVQPTSAVITPGLSGGTLFFKKMLEHIGIKAKKVARKEYKTAANSFTEEKFTEPHKESTEALLKAVMSEIVTQVAAGRHISEDRVTAAIDVGVMCAKEAEELGIIDESLYRDELPNAMRTRLRHAAENRAESRTEIIEEWRNAMQELKQVWVDTKMDDEIWANGDVLQNTAEFETAVPGAMLFADERQDWVKKTNTAELRALKAHLRWLESRPWEEVSPKDAKHSVFFTTSNISSILQVEKRLCEDAIRSLEGCPTLLESLRKDAEDENVLQLNMKSSLSLIRWCRGMWRAKCLASRIVGTLQDSDEQLKEALSSTSEDDKSKNKLEDLAHCPRVFLIGFSDALRNRIPHNVAKAEVKQAVEKDNAHLEADEVDSAETVLPANEERSQEGRRMEPTLRHVRLSDYVELLHSEKRAVHDSSQPFVRFESANPLQKLPGTIDSQERKALARLQLPGHRFAPWRMSVPKGDIVAVINIHGPITDEGADTTRAAIRRADKDPYVKGIVLRIESPGGSATASDLISRAIEVAEKPIVASMGSVCASGGYFISAPCDKVLASNMTITGSIGVIFSIFNTAGLFEKLGITSDSVETARFSKYYGAQGTITEWSEEFSTRVNSLIDNFYSDFVSVVAKGRGMGYDKAEQIARGRVWAGSDALALGLVDEIGGLQEAIHAAGELACLAPDAEIRAVDYPTMAMKVADAARRRGLIPSHLNEEGDEATPERGRRWLWAMGRQTPDDNRDEKPDEPQSIQSILMPMWSYEYEDFYQVMFSRLLLQLDRFLLTSSAPTPVTSLVEKGLRHLLGNVRKDQVANLIAEELERTRATAGRAAAIAPHIQVDG</sequence>
<feature type="domain" description="Peptidase S49" evidence="5">
    <location>
        <begin position="694"/>
        <end position="843"/>
    </location>
</feature>
<dbReference type="CDD" id="cd07018">
    <property type="entry name" value="S49_SppA_67K_type"/>
    <property type="match status" value="1"/>
</dbReference>
<proteinExistence type="inferred from homology"/>
<dbReference type="NCBIfam" id="TIGR00706">
    <property type="entry name" value="SppA_dom"/>
    <property type="match status" value="1"/>
</dbReference>
<evidence type="ECO:0000256" key="3">
    <source>
        <dbReference type="ARBA" id="ARBA00022801"/>
    </source>
</evidence>
<dbReference type="Gramene" id="CDF39902">
    <property type="protein sequence ID" value="CDF39902"/>
    <property type="gene ID" value="CHC_T00000488001"/>
</dbReference>
<name>R7QN19_CHOCR</name>
<evidence type="ECO:0000313" key="6">
    <source>
        <dbReference type="EMBL" id="CDF39902.1"/>
    </source>
</evidence>
<dbReference type="RefSeq" id="XP_005710196.1">
    <property type="nucleotide sequence ID" value="XM_005710139.1"/>
</dbReference>
<protein>
    <recommendedName>
        <fullName evidence="5">Peptidase S49 domain-containing protein</fullName>
    </recommendedName>
</protein>
<dbReference type="OMA" id="VENGWDA"/>
<evidence type="ECO:0000259" key="5">
    <source>
        <dbReference type="Pfam" id="PF01343"/>
    </source>
</evidence>
<dbReference type="OrthoDB" id="4010at2759"/>
<dbReference type="PANTHER" id="PTHR33209">
    <property type="entry name" value="PROTEASE 4"/>
    <property type="match status" value="1"/>
</dbReference>
<dbReference type="InterPro" id="IPR004635">
    <property type="entry name" value="Pept_S49_SppA"/>
</dbReference>
<reference evidence="7" key="1">
    <citation type="journal article" date="2013" name="Proc. Natl. Acad. Sci. U.S.A.">
        <title>Genome structure and metabolic features in the red seaweed Chondrus crispus shed light on evolution of the Archaeplastida.</title>
        <authorList>
            <person name="Collen J."/>
            <person name="Porcel B."/>
            <person name="Carre W."/>
            <person name="Ball S.G."/>
            <person name="Chaparro C."/>
            <person name="Tonon T."/>
            <person name="Barbeyron T."/>
            <person name="Michel G."/>
            <person name="Noel B."/>
            <person name="Valentin K."/>
            <person name="Elias M."/>
            <person name="Artiguenave F."/>
            <person name="Arun A."/>
            <person name="Aury J.M."/>
            <person name="Barbosa-Neto J.F."/>
            <person name="Bothwell J.H."/>
            <person name="Bouget F.Y."/>
            <person name="Brillet L."/>
            <person name="Cabello-Hurtado F."/>
            <person name="Capella-Gutierrez S."/>
            <person name="Charrier B."/>
            <person name="Cladiere L."/>
            <person name="Cock J.M."/>
            <person name="Coelho S.M."/>
            <person name="Colleoni C."/>
            <person name="Czjzek M."/>
            <person name="Da Silva C."/>
            <person name="Delage L."/>
            <person name="Denoeud F."/>
            <person name="Deschamps P."/>
            <person name="Dittami S.M."/>
            <person name="Gabaldon T."/>
            <person name="Gachon C.M."/>
            <person name="Groisillier A."/>
            <person name="Herve C."/>
            <person name="Jabbari K."/>
            <person name="Katinka M."/>
            <person name="Kloareg B."/>
            <person name="Kowalczyk N."/>
            <person name="Labadie K."/>
            <person name="Leblanc C."/>
            <person name="Lopez P.J."/>
            <person name="McLachlan D.H."/>
            <person name="Meslet-Cladiere L."/>
            <person name="Moustafa A."/>
            <person name="Nehr Z."/>
            <person name="Nyvall Collen P."/>
            <person name="Panaud O."/>
            <person name="Partensky F."/>
            <person name="Poulain J."/>
            <person name="Rensing S.A."/>
            <person name="Rousvoal S."/>
            <person name="Samson G."/>
            <person name="Symeonidi A."/>
            <person name="Weissenbach J."/>
            <person name="Zambounis A."/>
            <person name="Wincker P."/>
            <person name="Boyen C."/>
        </authorList>
    </citation>
    <scope>NUCLEOTIDE SEQUENCE [LARGE SCALE GENOMIC DNA]</scope>
    <source>
        <strain evidence="7">cv. Stackhouse</strain>
    </source>
</reference>
<evidence type="ECO:0000256" key="2">
    <source>
        <dbReference type="ARBA" id="ARBA00022670"/>
    </source>
</evidence>
<keyword evidence="2" id="KW-0645">Protease</keyword>
<dbReference type="GO" id="GO:0006508">
    <property type="term" value="P:proteolysis"/>
    <property type="evidence" value="ECO:0007669"/>
    <property type="project" value="UniProtKB-KW"/>
</dbReference>
<dbReference type="GeneID" id="17317914"/>
<dbReference type="InterPro" id="IPR029045">
    <property type="entry name" value="ClpP/crotonase-like_dom_sf"/>
</dbReference>
<evidence type="ECO:0000256" key="4">
    <source>
        <dbReference type="ARBA" id="ARBA00022825"/>
    </source>
</evidence>
<keyword evidence="3" id="KW-0378">Hydrolase</keyword>
<dbReference type="EMBL" id="HG002092">
    <property type="protein sequence ID" value="CDF39902.1"/>
    <property type="molecule type" value="Genomic_DNA"/>
</dbReference>
<keyword evidence="4" id="KW-0720">Serine protease</keyword>
<organism evidence="6 7">
    <name type="scientific">Chondrus crispus</name>
    <name type="common">Carrageen Irish moss</name>
    <name type="synonym">Polymorpha crispa</name>
    <dbReference type="NCBI Taxonomy" id="2769"/>
    <lineage>
        <taxon>Eukaryota</taxon>
        <taxon>Rhodophyta</taxon>
        <taxon>Florideophyceae</taxon>
        <taxon>Rhodymeniophycidae</taxon>
        <taxon>Gigartinales</taxon>
        <taxon>Gigartinaceae</taxon>
        <taxon>Chondrus</taxon>
    </lineage>
</organism>
<gene>
    <name evidence="6" type="ORF">CHC_T00000488001</name>
</gene>
<dbReference type="InterPro" id="IPR002142">
    <property type="entry name" value="Peptidase_S49"/>
</dbReference>
<dbReference type="InterPro" id="IPR047217">
    <property type="entry name" value="S49_SppA_67K_type_N"/>
</dbReference>
<dbReference type="CDD" id="cd07023">
    <property type="entry name" value="S49_Sppa_N_C"/>
    <property type="match status" value="1"/>
</dbReference>
<keyword evidence="7" id="KW-1185">Reference proteome</keyword>
<dbReference type="PANTHER" id="PTHR33209:SF1">
    <property type="entry name" value="PEPTIDASE S49 DOMAIN-CONTAINING PROTEIN"/>
    <property type="match status" value="1"/>
</dbReference>